<dbReference type="Pfam" id="PF00350">
    <property type="entry name" value="Dynamin_N"/>
    <property type="match status" value="1"/>
</dbReference>
<organism evidence="13 14">
    <name type="scientific">Sphaeroforma arctica JP610</name>
    <dbReference type="NCBI Taxonomy" id="667725"/>
    <lineage>
        <taxon>Eukaryota</taxon>
        <taxon>Ichthyosporea</taxon>
        <taxon>Ichthyophonida</taxon>
        <taxon>Sphaeroforma</taxon>
    </lineage>
</organism>
<feature type="region of interest" description="Disordered" evidence="11">
    <location>
        <begin position="453"/>
        <end position="490"/>
    </location>
</feature>
<keyword evidence="9" id="KW-0342">GTP-binding</keyword>
<keyword evidence="3" id="KW-0547">Nucleotide-binding</keyword>
<dbReference type="InterPro" id="IPR006884">
    <property type="entry name" value="Fzo/mitofusin_HR2"/>
</dbReference>
<dbReference type="Proteomes" id="UP000054560">
    <property type="component" value="Unassembled WGS sequence"/>
</dbReference>
<evidence type="ECO:0000256" key="11">
    <source>
        <dbReference type="SAM" id="MobiDB-lite"/>
    </source>
</evidence>
<evidence type="ECO:0000256" key="8">
    <source>
        <dbReference type="ARBA" id="ARBA00023128"/>
    </source>
</evidence>
<keyword evidence="8" id="KW-0496">Mitochondrion</keyword>
<dbReference type="PANTHER" id="PTHR10465">
    <property type="entry name" value="TRANSMEMBRANE GTPASE FZO1"/>
    <property type="match status" value="1"/>
</dbReference>
<comment type="subcellular location">
    <subcellularLocation>
        <location evidence="1">Mitochondrion outer membrane</location>
        <topology evidence="1">Multi-pass membrane protein</topology>
    </subcellularLocation>
</comment>
<protein>
    <recommendedName>
        <fullName evidence="12">Dynamin-type G domain-containing protein</fullName>
    </recommendedName>
</protein>
<dbReference type="PROSITE" id="PS51718">
    <property type="entry name" value="G_DYNAMIN_2"/>
    <property type="match status" value="1"/>
</dbReference>
<dbReference type="GO" id="GO:0005525">
    <property type="term" value="F:GTP binding"/>
    <property type="evidence" value="ECO:0007669"/>
    <property type="project" value="UniProtKB-KW"/>
</dbReference>
<dbReference type="SUPFAM" id="SSF52540">
    <property type="entry name" value="P-loop containing nucleoside triphosphate hydrolases"/>
    <property type="match status" value="1"/>
</dbReference>
<evidence type="ECO:0000256" key="5">
    <source>
        <dbReference type="ARBA" id="ARBA00022801"/>
    </source>
</evidence>
<feature type="compositionally biased region" description="Low complexity" evidence="11">
    <location>
        <begin position="477"/>
        <end position="488"/>
    </location>
</feature>
<dbReference type="GO" id="GO:0008053">
    <property type="term" value="P:mitochondrial fusion"/>
    <property type="evidence" value="ECO:0007669"/>
    <property type="project" value="InterPro"/>
</dbReference>
<dbReference type="InterPro" id="IPR030381">
    <property type="entry name" value="G_DYNAMIN_dom"/>
</dbReference>
<proteinExistence type="predicted"/>
<evidence type="ECO:0000256" key="2">
    <source>
        <dbReference type="ARBA" id="ARBA00022692"/>
    </source>
</evidence>
<dbReference type="AlphaFoldDB" id="A0A0L0FTC6"/>
<keyword evidence="10" id="KW-0472">Membrane</keyword>
<keyword evidence="14" id="KW-1185">Reference proteome</keyword>
<dbReference type="GeneID" id="25908198"/>
<evidence type="ECO:0000259" key="12">
    <source>
        <dbReference type="PROSITE" id="PS51718"/>
    </source>
</evidence>
<dbReference type="GO" id="GO:0003924">
    <property type="term" value="F:GTPase activity"/>
    <property type="evidence" value="ECO:0007669"/>
    <property type="project" value="InterPro"/>
</dbReference>
<evidence type="ECO:0000256" key="10">
    <source>
        <dbReference type="ARBA" id="ARBA00023136"/>
    </source>
</evidence>
<dbReference type="eggNOG" id="KOG0448">
    <property type="taxonomic scope" value="Eukaryota"/>
</dbReference>
<dbReference type="Pfam" id="PF04799">
    <property type="entry name" value="Fzo_mitofusin"/>
    <property type="match status" value="1"/>
</dbReference>
<name>A0A0L0FTC6_9EUKA</name>
<gene>
    <name evidence="13" type="ORF">SARC_07694</name>
</gene>
<evidence type="ECO:0000256" key="9">
    <source>
        <dbReference type="ARBA" id="ARBA00023134"/>
    </source>
</evidence>
<dbReference type="EMBL" id="KQ242222">
    <property type="protein sequence ID" value="KNC79934.1"/>
    <property type="molecule type" value="Genomic_DNA"/>
</dbReference>
<dbReference type="STRING" id="667725.A0A0L0FTC6"/>
<dbReference type="InterPro" id="IPR045063">
    <property type="entry name" value="Dynamin_N"/>
</dbReference>
<evidence type="ECO:0000256" key="1">
    <source>
        <dbReference type="ARBA" id="ARBA00004374"/>
    </source>
</evidence>
<dbReference type="InterPro" id="IPR027417">
    <property type="entry name" value="P-loop_NTPase"/>
</dbReference>
<dbReference type="OrthoDB" id="6256226at2759"/>
<keyword evidence="7" id="KW-0175">Coiled coil</keyword>
<evidence type="ECO:0000313" key="13">
    <source>
        <dbReference type="EMBL" id="KNC79934.1"/>
    </source>
</evidence>
<dbReference type="InterPro" id="IPR027094">
    <property type="entry name" value="Mitofusin_fam"/>
</dbReference>
<keyword evidence="4" id="KW-1000">Mitochondrion outer membrane</keyword>
<reference evidence="13 14" key="1">
    <citation type="submission" date="2011-02" db="EMBL/GenBank/DDBJ databases">
        <title>The Genome Sequence of Sphaeroforma arctica JP610.</title>
        <authorList>
            <consortium name="The Broad Institute Genome Sequencing Platform"/>
            <person name="Russ C."/>
            <person name="Cuomo C."/>
            <person name="Young S.K."/>
            <person name="Zeng Q."/>
            <person name="Gargeya S."/>
            <person name="Alvarado L."/>
            <person name="Berlin A."/>
            <person name="Chapman S.B."/>
            <person name="Chen Z."/>
            <person name="Freedman E."/>
            <person name="Gellesch M."/>
            <person name="Goldberg J."/>
            <person name="Griggs A."/>
            <person name="Gujja S."/>
            <person name="Heilman E."/>
            <person name="Heiman D."/>
            <person name="Howarth C."/>
            <person name="Mehta T."/>
            <person name="Neiman D."/>
            <person name="Pearson M."/>
            <person name="Roberts A."/>
            <person name="Saif S."/>
            <person name="Shea T."/>
            <person name="Shenoy N."/>
            <person name="Sisk P."/>
            <person name="Stolte C."/>
            <person name="Sykes S."/>
            <person name="White J."/>
            <person name="Yandava C."/>
            <person name="Burger G."/>
            <person name="Gray M.W."/>
            <person name="Holland P.W.H."/>
            <person name="King N."/>
            <person name="Lang F.B.F."/>
            <person name="Roger A.J."/>
            <person name="Ruiz-Trillo I."/>
            <person name="Haas B."/>
            <person name="Nusbaum C."/>
            <person name="Birren B."/>
        </authorList>
    </citation>
    <scope>NUCLEOTIDE SEQUENCE [LARGE SCALE GENOMIC DNA]</scope>
    <source>
        <strain evidence="13 14">JP610</strain>
    </source>
</reference>
<dbReference type="PANTHER" id="PTHR10465:SF3">
    <property type="entry name" value="TRANSMEMBRANE GTPASE MARF-RELATED"/>
    <property type="match status" value="1"/>
</dbReference>
<feature type="region of interest" description="Disordered" evidence="11">
    <location>
        <begin position="67"/>
        <end position="88"/>
    </location>
</feature>
<dbReference type="Gene3D" id="3.40.50.300">
    <property type="entry name" value="P-loop containing nucleotide triphosphate hydrolases"/>
    <property type="match status" value="1"/>
</dbReference>
<dbReference type="RefSeq" id="XP_014153836.1">
    <property type="nucleotide sequence ID" value="XM_014298361.1"/>
</dbReference>
<feature type="domain" description="Dynamin-type G" evidence="12">
    <location>
        <begin position="3"/>
        <end position="283"/>
    </location>
</feature>
<evidence type="ECO:0000256" key="3">
    <source>
        <dbReference type="ARBA" id="ARBA00022741"/>
    </source>
</evidence>
<keyword evidence="6" id="KW-1133">Transmembrane helix</keyword>
<evidence type="ECO:0000256" key="4">
    <source>
        <dbReference type="ARBA" id="ARBA00022787"/>
    </source>
</evidence>
<accession>A0A0L0FTC6</accession>
<evidence type="ECO:0000256" key="7">
    <source>
        <dbReference type="ARBA" id="ARBA00023054"/>
    </source>
</evidence>
<keyword evidence="2" id="KW-0812">Transmembrane</keyword>
<evidence type="ECO:0000256" key="6">
    <source>
        <dbReference type="ARBA" id="ARBA00022989"/>
    </source>
</evidence>
<dbReference type="GO" id="GO:0005741">
    <property type="term" value="C:mitochondrial outer membrane"/>
    <property type="evidence" value="ECO:0007669"/>
    <property type="project" value="UniProtKB-SubCell"/>
</dbReference>
<keyword evidence="5" id="KW-0378">Hydrolase</keyword>
<evidence type="ECO:0000313" key="14">
    <source>
        <dbReference type="Proteomes" id="UP000054560"/>
    </source>
</evidence>
<dbReference type="GO" id="GO:0051646">
    <property type="term" value="P:mitochondrion localization"/>
    <property type="evidence" value="ECO:0007669"/>
    <property type="project" value="TreeGrafter"/>
</dbReference>
<sequence length="750" mass="84040">MLRRDSMKVVFVGHTSNGKSTVINSMLGQKVLPMGIGHTTSCFCSVTGTDEEPYIILGHEPKAKNSNSIRLNRVQRSDSPPSPPPEKRMAIDNVKTVANALCPESDHDAYQFVRVFWDKRKCNLLGDGVLFVDTPGLDIDENYDNWIDKFCMDADVFVLVANGESTIKHTEMNFFTKVAEKLSRPNVFILFNRWDGSDMEDDVTPVQEQHKDRVRSFFKKELQQDANIIDKRVFFVSGKEVLTHRTKPDKSVVKESNPSPMGRYNEFERFEHEFEQCISLSAIQTKFEGHVVRGSDIVVKLSEWVKRVTYTVKLQRRECVSRLAVRKKQIEALDNQKEASVRRCEQIISAMTRDISDMFDKELKTVLDHNLARIVKRFDYAIFRPHNMVSYKKRLYEYLCTELLMELEQVCTETLNKRYTEAIRDMEEEMSSMVSSGLNSGLGVSNMSLQSQARLNEESRAGNGESSSSGYEQQQATTSSNGYSGTNSALNLSERDSATRHENEATLAAPPGVVRVLEGVFTTEVMSGFNEDIDFYFSLGWRSIGPRLLGYSTFRAVDSLFMGSGPQAGGAANGHAAPSGVGLSSTEMTVGGVAVIVPLVSQLTMSSIITCATLSFTVLSKPSVWKAVGVATGAYTLLYTVEFMTYTNSARERRLKQQVIDYAYDKFLSNASYSTSNVAQHYKVGARIVLDDLKCQINEHKSTMFKEKGILEKAMQTLAKLVNGGDSVVAHSDEIVKAFEEYSQRFIADV</sequence>